<keyword evidence="1" id="KW-0472">Membrane</keyword>
<feature type="transmembrane region" description="Helical" evidence="1">
    <location>
        <begin position="26"/>
        <end position="47"/>
    </location>
</feature>
<keyword evidence="1" id="KW-1133">Transmembrane helix</keyword>
<accession>A0ABU1ANJ5</accession>
<keyword evidence="3" id="KW-1185">Reference proteome</keyword>
<evidence type="ECO:0000313" key="2">
    <source>
        <dbReference type="EMBL" id="MDQ8195430.1"/>
    </source>
</evidence>
<name>A0ABU1ANJ5_9BACT</name>
<evidence type="ECO:0000313" key="3">
    <source>
        <dbReference type="Proteomes" id="UP001243717"/>
    </source>
</evidence>
<gene>
    <name evidence="2" type="ORF">QEH59_13420</name>
</gene>
<feature type="transmembrane region" description="Helical" evidence="1">
    <location>
        <begin position="54"/>
        <end position="74"/>
    </location>
</feature>
<dbReference type="RefSeq" id="WP_308985884.1">
    <property type="nucleotide sequence ID" value="NZ_JARXIC010000024.1"/>
</dbReference>
<protein>
    <submittedName>
        <fullName evidence="2">Uncharacterized protein</fullName>
    </submittedName>
</protein>
<organism evidence="2 3">
    <name type="scientific">Thalassobacterium sedimentorum</name>
    <dbReference type="NCBI Taxonomy" id="3041258"/>
    <lineage>
        <taxon>Bacteria</taxon>
        <taxon>Pseudomonadati</taxon>
        <taxon>Verrucomicrobiota</taxon>
        <taxon>Opitutia</taxon>
        <taxon>Puniceicoccales</taxon>
        <taxon>Coraliomargaritaceae</taxon>
        <taxon>Thalassobacterium</taxon>
    </lineage>
</organism>
<feature type="transmembrane region" description="Helical" evidence="1">
    <location>
        <begin position="86"/>
        <end position="109"/>
    </location>
</feature>
<keyword evidence="1" id="KW-0812">Transmembrane</keyword>
<comment type="caution">
    <text evidence="2">The sequence shown here is derived from an EMBL/GenBank/DDBJ whole genome shotgun (WGS) entry which is preliminary data.</text>
</comment>
<dbReference type="EMBL" id="JARXIC010000024">
    <property type="protein sequence ID" value="MDQ8195430.1"/>
    <property type="molecule type" value="Genomic_DNA"/>
</dbReference>
<reference evidence="2 3" key="1">
    <citation type="submission" date="2023-04" db="EMBL/GenBank/DDBJ databases">
        <title>A novel bacteria isolated from coastal sediment.</title>
        <authorList>
            <person name="Liu X.-J."/>
            <person name="Du Z.-J."/>
        </authorList>
    </citation>
    <scope>NUCLEOTIDE SEQUENCE [LARGE SCALE GENOMIC DNA]</scope>
    <source>
        <strain evidence="2 3">SDUM461004</strain>
    </source>
</reference>
<evidence type="ECO:0000256" key="1">
    <source>
        <dbReference type="SAM" id="Phobius"/>
    </source>
</evidence>
<dbReference type="Proteomes" id="UP001243717">
    <property type="component" value="Unassembled WGS sequence"/>
</dbReference>
<proteinExistence type="predicted"/>
<feature type="transmembrane region" description="Helical" evidence="1">
    <location>
        <begin position="116"/>
        <end position="137"/>
    </location>
</feature>
<sequence>MVNEVIESILRLIEAVFGYSIGEPDFNIVVGICVFAWVLAARAFMAIFSSKRGILAAFFAFAIPVTIGLVGYAMAELYVVPLMKSYGWRIFALPSAVFALFVFLSILLLAKRVWALSAGVSLFIYVVATAAAIGAYFGTEVTLGVIEYGENQMEQRDQRVKSEIDALL</sequence>